<sequence>MKFSVQDKLLSNTYMETFNLARELKFDGVEISVVGEPLNSKITKEIISASNKTGIVPSAICGGYRNWIGDFEHEKRLIAIKDIITSLEYASEMNSVGLIMPAAFGMFSRRLPPFSPPRDQEEDQVVLVDSLTKIAEFAEKKRINVFLEPLNRYEDHMINTVKQAVDLIELVGSERIKVIADFFHMSIEEEKIEDTICKYSNYIGYYHLADSNRLQPGMGHSNFELYLGTVQKTGYKGFLSFECGIHGNSIESLYESLNFLKSLVPVKLQGDGNNVGQKSKDFINTNIVI</sequence>
<protein>
    <submittedName>
        <fullName evidence="3">Sugar phosphate isomerase/epimerase</fullName>
    </submittedName>
</protein>
<dbReference type="PANTHER" id="PTHR43489">
    <property type="entry name" value="ISOMERASE"/>
    <property type="match status" value="1"/>
</dbReference>
<feature type="domain" description="Xylose isomerase-like TIM barrel" evidence="2">
    <location>
        <begin position="18"/>
        <end position="262"/>
    </location>
</feature>
<evidence type="ECO:0000313" key="3">
    <source>
        <dbReference type="EMBL" id="MBS4195701.1"/>
    </source>
</evidence>
<dbReference type="Gene3D" id="3.20.20.150">
    <property type="entry name" value="Divalent-metal-dependent TIM barrel enzymes"/>
    <property type="match status" value="1"/>
</dbReference>
<dbReference type="RefSeq" id="WP_213124899.1">
    <property type="nucleotide sequence ID" value="NZ_JAGYPG010000002.1"/>
</dbReference>
<evidence type="ECO:0000259" key="2">
    <source>
        <dbReference type="Pfam" id="PF01261"/>
    </source>
</evidence>
<keyword evidence="4" id="KW-1185">Reference proteome</keyword>
<dbReference type="InterPro" id="IPR013022">
    <property type="entry name" value="Xyl_isomerase-like_TIM-brl"/>
</dbReference>
<reference evidence="3 4" key="1">
    <citation type="submission" date="2021-05" db="EMBL/GenBank/DDBJ databases">
        <title>Novel Bacillus species.</title>
        <authorList>
            <person name="Liu G."/>
        </authorList>
    </citation>
    <scope>NUCLEOTIDE SEQUENCE [LARGE SCALE GENOMIC DNA]</scope>
    <source>
        <strain evidence="4">FJAT-49780</strain>
    </source>
</reference>
<dbReference type="PANTHER" id="PTHR43489:SF7">
    <property type="entry name" value="3-DEHYDRO-D-GULOSIDE 4-EPIMERASE-RELATED"/>
    <property type="match status" value="1"/>
</dbReference>
<evidence type="ECO:0000313" key="4">
    <source>
        <dbReference type="Proteomes" id="UP000681414"/>
    </source>
</evidence>
<dbReference type="AlphaFoldDB" id="A0A942TD42"/>
<accession>A0A942TD42</accession>
<organism evidence="3 4">
    <name type="scientific">Lederbergia citri</name>
    <dbReference type="NCBI Taxonomy" id="2833580"/>
    <lineage>
        <taxon>Bacteria</taxon>
        <taxon>Bacillati</taxon>
        <taxon>Bacillota</taxon>
        <taxon>Bacilli</taxon>
        <taxon>Bacillales</taxon>
        <taxon>Bacillaceae</taxon>
        <taxon>Lederbergia</taxon>
    </lineage>
</organism>
<proteinExistence type="predicted"/>
<dbReference type="EMBL" id="JAGYPG010000002">
    <property type="protein sequence ID" value="MBS4195701.1"/>
    <property type="molecule type" value="Genomic_DNA"/>
</dbReference>
<dbReference type="SUPFAM" id="SSF51658">
    <property type="entry name" value="Xylose isomerase-like"/>
    <property type="match status" value="1"/>
</dbReference>
<name>A0A942TD42_9BACI</name>
<dbReference type="Proteomes" id="UP000681414">
    <property type="component" value="Unassembled WGS sequence"/>
</dbReference>
<evidence type="ECO:0000256" key="1">
    <source>
        <dbReference type="ARBA" id="ARBA00023235"/>
    </source>
</evidence>
<dbReference type="InterPro" id="IPR050417">
    <property type="entry name" value="Sugar_Epim/Isomerase"/>
</dbReference>
<keyword evidence="1 3" id="KW-0413">Isomerase</keyword>
<dbReference type="InterPro" id="IPR036237">
    <property type="entry name" value="Xyl_isomerase-like_sf"/>
</dbReference>
<comment type="caution">
    <text evidence="3">The sequence shown here is derived from an EMBL/GenBank/DDBJ whole genome shotgun (WGS) entry which is preliminary data.</text>
</comment>
<dbReference type="GO" id="GO:0016853">
    <property type="term" value="F:isomerase activity"/>
    <property type="evidence" value="ECO:0007669"/>
    <property type="project" value="UniProtKB-KW"/>
</dbReference>
<dbReference type="Pfam" id="PF01261">
    <property type="entry name" value="AP_endonuc_2"/>
    <property type="match status" value="1"/>
</dbReference>
<gene>
    <name evidence="3" type="ORF">KHA97_11590</name>
</gene>